<dbReference type="RefSeq" id="WP_326018861.1">
    <property type="nucleotide sequence ID" value="NZ_JAOZYC010000129.1"/>
</dbReference>
<feature type="domain" description="Colicin D immunity protein" evidence="1">
    <location>
        <begin position="14"/>
        <end position="91"/>
    </location>
</feature>
<dbReference type="InterPro" id="IPR036471">
    <property type="entry name" value="Colicin_D_sf"/>
</dbReference>
<sequence length="95" mass="10572">MEPSAEPSRALAPYAGMAELFVSGRIDALRFESRFWEEFQGGPQRISDADFAVLNELFYVVEDFVPDVDAREPGDVTEPELLAAAKTFLDRCRAG</sequence>
<name>A0ABU6F803_9ACTN</name>
<dbReference type="Proteomes" id="UP001354931">
    <property type="component" value="Unassembled WGS sequence"/>
</dbReference>
<evidence type="ECO:0000259" key="1">
    <source>
        <dbReference type="Pfam" id="PF09204"/>
    </source>
</evidence>
<evidence type="ECO:0000313" key="3">
    <source>
        <dbReference type="Proteomes" id="UP001354931"/>
    </source>
</evidence>
<keyword evidence="3" id="KW-1185">Reference proteome</keyword>
<protein>
    <submittedName>
        <fullName evidence="2">Colicin immunity domain-containing protein</fullName>
    </submittedName>
</protein>
<evidence type="ECO:0000313" key="2">
    <source>
        <dbReference type="EMBL" id="MEB8340163.1"/>
    </source>
</evidence>
<reference evidence="2 3" key="1">
    <citation type="submission" date="2022-10" db="EMBL/GenBank/DDBJ databases">
        <authorList>
            <person name="Xie J."/>
            <person name="Shen N."/>
        </authorList>
    </citation>
    <scope>NUCLEOTIDE SEQUENCE [LARGE SCALE GENOMIC DNA]</scope>
    <source>
        <strain evidence="2 3">YIM65594</strain>
    </source>
</reference>
<comment type="caution">
    <text evidence="2">The sequence shown here is derived from an EMBL/GenBank/DDBJ whole genome shotgun (WGS) entry which is preliminary data.</text>
</comment>
<gene>
    <name evidence="2" type="ORF">OKJ99_21965</name>
</gene>
<dbReference type="InterPro" id="IPR015287">
    <property type="entry name" value="Colicin_D_immunity_dom"/>
</dbReference>
<dbReference type="Gene3D" id="1.20.120.650">
    <property type="entry name" value="Colicin D"/>
    <property type="match status" value="1"/>
</dbReference>
<dbReference type="Pfam" id="PF09204">
    <property type="entry name" value="Colicin_immun"/>
    <property type="match status" value="1"/>
</dbReference>
<proteinExistence type="predicted"/>
<dbReference type="EMBL" id="JAOZYC010000129">
    <property type="protein sequence ID" value="MEB8340163.1"/>
    <property type="molecule type" value="Genomic_DNA"/>
</dbReference>
<accession>A0ABU6F803</accession>
<organism evidence="2 3">
    <name type="scientific">Streptomyces endophyticus</name>
    <dbReference type="NCBI Taxonomy" id="714166"/>
    <lineage>
        <taxon>Bacteria</taxon>
        <taxon>Bacillati</taxon>
        <taxon>Actinomycetota</taxon>
        <taxon>Actinomycetes</taxon>
        <taxon>Kitasatosporales</taxon>
        <taxon>Streptomycetaceae</taxon>
        <taxon>Streptomyces</taxon>
    </lineage>
</organism>